<name>A0ABV1DCF0_9FIRM</name>
<dbReference type="InterPro" id="IPR005079">
    <property type="entry name" value="Peptidase_C45_hydrolase"/>
</dbReference>
<dbReference type="PANTHER" id="PTHR34180:SF1">
    <property type="entry name" value="BETA-ALANYL-DOPAMINE_CARCININE HYDROLASE"/>
    <property type="match status" value="1"/>
</dbReference>
<dbReference type="RefSeq" id="WP_040379581.1">
    <property type="nucleotide sequence ID" value="NZ_JBBMFM010000146.1"/>
</dbReference>
<gene>
    <name evidence="2" type="ORF">WMQ36_24150</name>
</gene>
<proteinExistence type="predicted"/>
<dbReference type="Pfam" id="PF03417">
    <property type="entry name" value="AAT"/>
    <property type="match status" value="1"/>
</dbReference>
<organism evidence="2 3">
    <name type="scientific">Enterocloster hominis</name>
    <name type="common">ex Hitch et al. 2024</name>
    <dbReference type="NCBI Taxonomy" id="1917870"/>
    <lineage>
        <taxon>Bacteria</taxon>
        <taxon>Bacillati</taxon>
        <taxon>Bacillota</taxon>
        <taxon>Clostridia</taxon>
        <taxon>Lachnospirales</taxon>
        <taxon>Lachnospiraceae</taxon>
        <taxon>Enterocloster</taxon>
    </lineage>
</organism>
<protein>
    <submittedName>
        <fullName evidence="2">C45 family peptidase</fullName>
    </submittedName>
</protein>
<comment type="caution">
    <text evidence="2">The sequence shown here is derived from an EMBL/GenBank/DDBJ whole genome shotgun (WGS) entry which is preliminary data.</text>
</comment>
<dbReference type="NCBIfam" id="NF040521">
    <property type="entry name" value="C45_proenzyme"/>
    <property type="match status" value="1"/>
</dbReference>
<keyword evidence="3" id="KW-1185">Reference proteome</keyword>
<dbReference type="InterPro" id="IPR047794">
    <property type="entry name" value="C45_proenzyme-like"/>
</dbReference>
<feature type="domain" description="Peptidase C45 hydrolase" evidence="1">
    <location>
        <begin position="136"/>
        <end position="360"/>
    </location>
</feature>
<dbReference type="PANTHER" id="PTHR34180">
    <property type="entry name" value="PEPTIDASE C45"/>
    <property type="match status" value="1"/>
</dbReference>
<reference evidence="2 3" key="1">
    <citation type="submission" date="2024-03" db="EMBL/GenBank/DDBJ databases">
        <title>Human intestinal bacterial collection.</title>
        <authorList>
            <person name="Pauvert C."/>
            <person name="Hitch T.C.A."/>
            <person name="Clavel T."/>
        </authorList>
    </citation>
    <scope>NUCLEOTIDE SEQUENCE [LARGE SCALE GENOMIC DNA]</scope>
    <source>
        <strain evidence="2 3">CLA-SR-H021</strain>
    </source>
</reference>
<dbReference type="EMBL" id="JBBMFM010000146">
    <property type="protein sequence ID" value="MEQ2428060.1"/>
    <property type="molecule type" value="Genomic_DNA"/>
</dbReference>
<dbReference type="InterPro" id="IPR047801">
    <property type="entry name" value="Peptidase_C45"/>
</dbReference>
<evidence type="ECO:0000313" key="2">
    <source>
        <dbReference type="EMBL" id="MEQ2428060.1"/>
    </source>
</evidence>
<dbReference type="Gene3D" id="3.60.60.10">
    <property type="entry name" value="Penicillin V Acylase, Chain A"/>
    <property type="match status" value="1"/>
</dbReference>
<evidence type="ECO:0000259" key="1">
    <source>
        <dbReference type="Pfam" id="PF03417"/>
    </source>
</evidence>
<dbReference type="Gene3D" id="1.10.10.2120">
    <property type="match status" value="1"/>
</dbReference>
<accession>A0ABV1DCF0</accession>
<sequence>MSLTEIAGKIPVIRASGTNYGIGFTHGTSGRVQIGVSLDNLKAGVEKTTGHDWGMCRKIASAFIPAVRAMAPQYLEEIQGIADGAGYSFEDIFTLNCRTELGQQFSHNMGMNAETALHLAGGCSVVGLNHTRTASGTTMYGQNWDAPHSQIPTIVFMIVKQEGKPDIAWAGEAGMICRMAGMNSAGIGLGGNSLFTDAPIDFEGLPLQFAYRFIMDQYTFPDAVEAAVKSRVASNINFMVCGPEGEMVNLEMEYRGYGMLYMENGSICHANSYCHPKLPRPPYRETDWFPKDKLRSFRLAGLVGGLEGNQLSEKDLMDILSDHSVNYPTSICQHAEDFATLTSTVCDLNRKIMYVAVGNPCEGYMEVDPFNE</sequence>
<evidence type="ECO:0000313" key="3">
    <source>
        <dbReference type="Proteomes" id="UP001454086"/>
    </source>
</evidence>
<dbReference type="Proteomes" id="UP001454086">
    <property type="component" value="Unassembled WGS sequence"/>
</dbReference>